<sequence>MNNNITKGTILLIISALGYAGMSTFIKLSGDIPVIQKVFFRNLPCLFLAIFLLAKNKESVLGHRGNRKILLLRGCIGTLGALANFYAVDKLMLPNATMLNQLGPFFIIIFSFLFLKEKIKRFQIGALAIAFIGVVIILGPGSTMPVFPAFMAILGAVSIGIAFTCIRYLGGKESPQTVVFWFAIVSISVGAIYMIFDYTPMTTMQTIYLLCAGICTIFGQFGTTLAYKYAAAKDISIFGYSQVIFATIFSVLVFSQIPGENSMIGYIIVIAAAGVSYFYNKKVDRQKI</sequence>
<accession>A0ABM9UNQ4</accession>
<keyword evidence="9" id="KW-1185">Reference proteome</keyword>
<dbReference type="RefSeq" id="WP_235804562.1">
    <property type="nucleotide sequence ID" value="NZ_CABIXL010000002.1"/>
</dbReference>
<feature type="transmembrane region" description="Helical" evidence="6">
    <location>
        <begin position="38"/>
        <end position="54"/>
    </location>
</feature>
<keyword evidence="4 6" id="KW-1133">Transmembrane helix</keyword>
<evidence type="ECO:0000256" key="3">
    <source>
        <dbReference type="ARBA" id="ARBA00022692"/>
    </source>
</evidence>
<evidence type="ECO:0000259" key="7">
    <source>
        <dbReference type="Pfam" id="PF00892"/>
    </source>
</evidence>
<evidence type="ECO:0000313" key="9">
    <source>
        <dbReference type="Proteomes" id="UP000095488"/>
    </source>
</evidence>
<evidence type="ECO:0000256" key="2">
    <source>
        <dbReference type="ARBA" id="ARBA00007362"/>
    </source>
</evidence>
<name>A0ABM9UNQ4_SARVE</name>
<evidence type="ECO:0000256" key="5">
    <source>
        <dbReference type="ARBA" id="ARBA00023136"/>
    </source>
</evidence>
<proteinExistence type="inferred from homology"/>
<feature type="transmembrane region" description="Helical" evidence="6">
    <location>
        <begin position="9"/>
        <end position="26"/>
    </location>
</feature>
<feature type="transmembrane region" description="Helical" evidence="6">
    <location>
        <begin position="263"/>
        <end position="280"/>
    </location>
</feature>
<reference evidence="8 9" key="1">
    <citation type="submission" date="2015-09" db="EMBL/GenBank/DDBJ databases">
        <authorList>
            <consortium name="Pathogen Informatics"/>
        </authorList>
    </citation>
    <scope>NUCLEOTIDE SEQUENCE [LARGE SCALE GENOMIC DNA]</scope>
    <source>
        <strain evidence="8 9">2789STDY5834858</strain>
    </source>
</reference>
<dbReference type="Pfam" id="PF00892">
    <property type="entry name" value="EamA"/>
    <property type="match status" value="2"/>
</dbReference>
<feature type="transmembrane region" description="Helical" evidence="6">
    <location>
        <begin position="207"/>
        <end position="230"/>
    </location>
</feature>
<gene>
    <name evidence="8" type="ORF">ERS852473_00839</name>
</gene>
<feature type="domain" description="EamA" evidence="7">
    <location>
        <begin position="149"/>
        <end position="275"/>
    </location>
</feature>
<feature type="transmembrane region" description="Helical" evidence="6">
    <location>
        <begin position="99"/>
        <end position="115"/>
    </location>
</feature>
<dbReference type="InterPro" id="IPR037185">
    <property type="entry name" value="EmrE-like"/>
</dbReference>
<protein>
    <submittedName>
        <fullName evidence="8">Predicted permeases</fullName>
    </submittedName>
</protein>
<dbReference type="EMBL" id="CYZR01000002">
    <property type="protein sequence ID" value="CUN68256.1"/>
    <property type="molecule type" value="Genomic_DNA"/>
</dbReference>
<evidence type="ECO:0000313" key="8">
    <source>
        <dbReference type="EMBL" id="CUN68256.1"/>
    </source>
</evidence>
<comment type="caution">
    <text evidence="8">The sequence shown here is derived from an EMBL/GenBank/DDBJ whole genome shotgun (WGS) entry which is preliminary data.</text>
</comment>
<comment type="similarity">
    <text evidence="2">Belongs to the EamA transporter family.</text>
</comment>
<dbReference type="SUPFAM" id="SSF103481">
    <property type="entry name" value="Multidrug resistance efflux transporter EmrE"/>
    <property type="match status" value="2"/>
</dbReference>
<feature type="domain" description="EamA" evidence="7">
    <location>
        <begin position="7"/>
        <end position="138"/>
    </location>
</feature>
<evidence type="ECO:0000256" key="6">
    <source>
        <dbReference type="SAM" id="Phobius"/>
    </source>
</evidence>
<feature type="transmembrane region" description="Helical" evidence="6">
    <location>
        <begin position="146"/>
        <end position="166"/>
    </location>
</feature>
<feature type="transmembrane region" description="Helical" evidence="6">
    <location>
        <begin position="178"/>
        <end position="195"/>
    </location>
</feature>
<organism evidence="8 9">
    <name type="scientific">Sarcina ventriculi</name>
    <name type="common">Clostridium ventriculi</name>
    <dbReference type="NCBI Taxonomy" id="1267"/>
    <lineage>
        <taxon>Bacteria</taxon>
        <taxon>Bacillati</taxon>
        <taxon>Bacillota</taxon>
        <taxon>Clostridia</taxon>
        <taxon>Eubacteriales</taxon>
        <taxon>Clostridiaceae</taxon>
        <taxon>Sarcina</taxon>
    </lineage>
</organism>
<keyword evidence="5 6" id="KW-0472">Membrane</keyword>
<dbReference type="PANTHER" id="PTHR22911:SF6">
    <property type="entry name" value="SOLUTE CARRIER FAMILY 35 MEMBER G1"/>
    <property type="match status" value="1"/>
</dbReference>
<feature type="transmembrane region" description="Helical" evidence="6">
    <location>
        <begin position="70"/>
        <end position="87"/>
    </location>
</feature>
<comment type="subcellular location">
    <subcellularLocation>
        <location evidence="1">Membrane</location>
        <topology evidence="1">Multi-pass membrane protein</topology>
    </subcellularLocation>
</comment>
<dbReference type="Proteomes" id="UP000095488">
    <property type="component" value="Unassembled WGS sequence"/>
</dbReference>
<dbReference type="InterPro" id="IPR000620">
    <property type="entry name" value="EamA_dom"/>
</dbReference>
<feature type="transmembrane region" description="Helical" evidence="6">
    <location>
        <begin position="122"/>
        <end position="140"/>
    </location>
</feature>
<evidence type="ECO:0000256" key="4">
    <source>
        <dbReference type="ARBA" id="ARBA00022989"/>
    </source>
</evidence>
<dbReference type="PANTHER" id="PTHR22911">
    <property type="entry name" value="ACYL-MALONYL CONDENSING ENZYME-RELATED"/>
    <property type="match status" value="1"/>
</dbReference>
<feature type="transmembrane region" description="Helical" evidence="6">
    <location>
        <begin position="237"/>
        <end position="257"/>
    </location>
</feature>
<evidence type="ECO:0000256" key="1">
    <source>
        <dbReference type="ARBA" id="ARBA00004141"/>
    </source>
</evidence>
<keyword evidence="3 6" id="KW-0812">Transmembrane</keyword>